<evidence type="ECO:0000313" key="2">
    <source>
        <dbReference type="EMBL" id="GAL35825.1"/>
    </source>
</evidence>
<keyword evidence="3" id="KW-1185">Reference proteome</keyword>
<evidence type="ECO:0000313" key="3">
    <source>
        <dbReference type="Proteomes" id="UP000029224"/>
    </source>
</evidence>
<sequence length="238" mass="26410">MVLSSVMGALILASPHVFADGDVSDKSETISLSKVIFVENTDQAKQVLSQYEAAIERNEQQQKACLRSCNALVDEGNSFKQRKKEFIKTNGLPLVSILGGPGYVPETGLMLAVGGLYSFSTDRSSKSLQRSSFSLVAIGNEMESGVGFGLRSKQNLYFNDNDIRYVGRLSFGNQSQYYWGVGYETGKAQGASDSISMDYRFVNYDAELTFKAQNDWYIGLYSGFVTTTQIVKTYPYRR</sequence>
<dbReference type="EMBL" id="BBMT01000008">
    <property type="protein sequence ID" value="GAL35825.1"/>
    <property type="molecule type" value="Genomic_DNA"/>
</dbReference>
<gene>
    <name evidence="2" type="ORF">JCM19240_4760</name>
</gene>
<feature type="signal peptide" evidence="1">
    <location>
        <begin position="1"/>
        <end position="19"/>
    </location>
</feature>
<accession>A0A090T760</accession>
<feature type="chain" id="PRO_5001863718" evidence="1">
    <location>
        <begin position="20"/>
        <end position="238"/>
    </location>
</feature>
<organism evidence="2 3">
    <name type="scientific">Vibrio maritimus</name>
    <dbReference type="NCBI Taxonomy" id="990268"/>
    <lineage>
        <taxon>Bacteria</taxon>
        <taxon>Pseudomonadati</taxon>
        <taxon>Pseudomonadota</taxon>
        <taxon>Gammaproteobacteria</taxon>
        <taxon>Vibrionales</taxon>
        <taxon>Vibrionaceae</taxon>
        <taxon>Vibrio</taxon>
    </lineage>
</organism>
<proteinExistence type="predicted"/>
<comment type="caution">
    <text evidence="2">The sequence shown here is derived from an EMBL/GenBank/DDBJ whole genome shotgun (WGS) entry which is preliminary data.</text>
</comment>
<dbReference type="AlphaFoldDB" id="A0A090T760"/>
<reference evidence="2 3" key="1">
    <citation type="submission" date="2014-09" db="EMBL/GenBank/DDBJ databases">
        <title>Vibrio maritimus JCM 19240. (C210) whole genome shotgun sequence.</title>
        <authorList>
            <person name="Sawabe T."/>
            <person name="Meirelles P."/>
            <person name="Nakanishi M."/>
            <person name="Sayaka M."/>
            <person name="Hattori M."/>
            <person name="Ohkuma M."/>
        </authorList>
    </citation>
    <scope>NUCLEOTIDE SEQUENCE [LARGE SCALE GENOMIC DNA]</scope>
    <source>
        <strain evidence="2 3">JCM 19240</strain>
    </source>
</reference>
<protein>
    <submittedName>
        <fullName evidence="2">Membrane protein</fullName>
    </submittedName>
</protein>
<name>A0A090T760_9VIBR</name>
<reference evidence="2 3" key="2">
    <citation type="submission" date="2014-09" db="EMBL/GenBank/DDBJ databases">
        <authorList>
            <consortium name="NBRP consortium"/>
            <person name="Sawabe T."/>
            <person name="Meirelles P."/>
            <person name="Nakanishi M."/>
            <person name="Sayaka M."/>
            <person name="Hattori M."/>
            <person name="Ohkuma M."/>
        </authorList>
    </citation>
    <scope>NUCLEOTIDE SEQUENCE [LARGE SCALE GENOMIC DNA]</scope>
    <source>
        <strain evidence="2 3">JCM 19240</strain>
    </source>
</reference>
<keyword evidence="1" id="KW-0732">Signal</keyword>
<dbReference type="Proteomes" id="UP000029224">
    <property type="component" value="Unassembled WGS sequence"/>
</dbReference>
<evidence type="ECO:0000256" key="1">
    <source>
        <dbReference type="SAM" id="SignalP"/>
    </source>
</evidence>